<dbReference type="Pfam" id="PF24547">
    <property type="entry name" value="DUF7601"/>
    <property type="match status" value="1"/>
</dbReference>
<dbReference type="Gene3D" id="2.60.40.10">
    <property type="entry name" value="Immunoglobulins"/>
    <property type="match status" value="2"/>
</dbReference>
<evidence type="ECO:0000313" key="4">
    <source>
        <dbReference type="Proteomes" id="UP000633365"/>
    </source>
</evidence>
<organism evidence="3 4">
    <name type="scientific">Ruminococcus difficilis</name>
    <dbReference type="NCBI Taxonomy" id="2763069"/>
    <lineage>
        <taxon>Bacteria</taxon>
        <taxon>Bacillati</taxon>
        <taxon>Bacillota</taxon>
        <taxon>Clostridia</taxon>
        <taxon>Eubacteriales</taxon>
        <taxon>Oscillospiraceae</taxon>
        <taxon>Ruminococcus</taxon>
    </lineage>
</organism>
<feature type="transmembrane region" description="Helical" evidence="1">
    <location>
        <begin position="1923"/>
        <end position="1942"/>
    </location>
</feature>
<keyword evidence="1" id="KW-0812">Transmembrane</keyword>
<keyword evidence="1" id="KW-1133">Transmembrane helix</keyword>
<keyword evidence="1" id="KW-0472">Membrane</keyword>
<evidence type="ECO:0000259" key="2">
    <source>
        <dbReference type="PROSITE" id="PS50835"/>
    </source>
</evidence>
<sequence>MRSYNRILSVAGSLLSLKKHPRGRVSRRVMCRIFCMVCALTILLSSFPLSVFAVTGSDGLRNQSIELNLDTDPDATVKLNGMMPHNAVATVTDVTGDYAEDVDALEPSSVIAAYDITITHGDKEYQPDEKKPIHVEIAHPGISGSAETMLVHIKDDGTREEIEDFTVEDGKLSFYATGFSIYEIVEINNGGATGGNAQNVAELTEQEGLTFGFNLYYGSPPKYFTSQLNSNDALKETTNQAEAAVWFFEEAGDCLKMYTYVNGVKKYLHNKNANLVELSETAADSLEIHIAASAPRGFYIKQDGAEKWIQHSNGGGGIRYYTDNNNATNSKIYIRHAMPQGIDITAIEKLTEKPYGLFHYSDGSTVGNALMAQGDTHSLVKLVLTAEGNNRILYVDENNEIDQWRFQYDPSDGKFTVSVNNASGTQYLCADSNGISTTGVPANAGKFNVHISEDHRIQLESNGYFVTYEPRGQDEGGSRFGVTTISSDSFTWLNLLDRASLEDNDLITFSADRVSVSDIPNGQKVIVYVRVWNEEELRYDMYAVDRDGSLYPCYASGGKIMWLGDDTGSLEWEFTEYLDAVTKQPNYYYELYNPYSEKYLAPQLTGNQVLSENPIGINIPGRRDGEFYSNVIAWDNTRYAYIGLRPNADKTALEPCAESAALPFYFATLEELNLSDRLHEVPTLDNNQYGIKMKMVDFGVREGKDYGASDGADVTWDYFNGANSGTLTTGLLSSYLDENGYPIATPTNKNFGGAYAGARDVNHLFLERVHESSGYFEFDSTQNFATLKKNNGDGTVSWNDGENGETNFTLYHELGTHDRTSTANSLKHGQFYPFDTILPGVYAQKNPQNLYSSLTSPRADIGRLPEDDPRKYEQLHLIQTEAPKNADYYFGMEMEASFVQTPSGLDAWGHDIIFEFTGDDDFWLYVDGQLILDLGGIHSAVMGTINFRTGDVYYDKAGTSIHGEMGHSTLRQLFSENYMKQHPGATQAELDEYLSEYFVEGENIFKDYSTHTMKVFYMERGANASNLHMRFNIAAVTPGHVVVSKNVSGEGADELDTDFLEYPFQIYYTLPEGPNGEPGEEHLLGNDDENVRVTYQNSNHPVNFVRKYRPPGFTEEQAYNNIYFINPSRNAEIAFPDETITYRIVECAVNSSVYGNVTINGEEVPDDRIEIRGDLRSYSSETGSAQLRPSISFDNHVNDNVIKDLLITKKLLDENNQEVTDDPATFNFRLSISSVEIPADQIPRANMYSYLVLSPDKNMCRYDPDTQGFAETSISYSRANYRAIQNGEISGLSVDDVTFKTSGFGAISGIPAGYTICVPGLPVGSVFKVTEDPKTGYGLMGYERVMGSKIHEDGHEEEIPSYLQYDDNPLNVGKVIADENPQMEVHNRKGYGITAKKEWSDLSITTGHSSIYTAVYVDGALLEGSVKQIKSPATSANYFWTRLQPNADGSERTDLDGYVIREVTISNPDPTVSDDGTVTDAGTVTPLASGDRVNLVASRIDAVTPEGEDNDRAYDYIVTYDQNDISNTSREDTITNIREGGIAIRLFKWDSDIPLRNGQFTLTDSSGNTVGTYYSDSDGLVTVLYDFDKNQTYTLTETAAPRGYVGLQKNLCFEVNNDGSVSLFYEDGTEWGTKDSTDLKWANGKPGSNGLSAYVDVYNKQFNFKVAKMDSEDSGMMLDNAHFALYKQTNTTIGGYEKNRDPMTGFEDMVTVNGELYICGGDSGRTINPGSAGSVYFLTETQAPLTYTRLEDDIVFRISPLGVPSLISDSYNGQLVETEDSYIYTLSVPNEKKNENKILTVRKVVSGSAADTDLEFAFTLTVEGAEPTDTYEWLKNGVAQSEGIHSGDTFYLKHNETAEFAVPQNAEVTISEQNGNYSASFQLDDAPSEQTNTMSFTVVDDTMLVVTNTLGHIIPTGLFDTMLLLWEIVLLPAGIAAFFLWYRKKHYRFPFR</sequence>
<gene>
    <name evidence="3" type="ORF">JKK62_10715</name>
</gene>
<protein>
    <recommendedName>
        <fullName evidence="2">Ig-like domain-containing protein</fullName>
    </recommendedName>
</protein>
<dbReference type="Pfam" id="PF17802">
    <property type="entry name" value="SpaA"/>
    <property type="match status" value="1"/>
</dbReference>
<dbReference type="InterPro" id="IPR041033">
    <property type="entry name" value="SpaA_PFL_dom_1"/>
</dbReference>
<dbReference type="PROSITE" id="PS50835">
    <property type="entry name" value="IG_LIKE"/>
    <property type="match status" value="1"/>
</dbReference>
<reference evidence="3" key="1">
    <citation type="submission" date="2021-01" db="EMBL/GenBank/DDBJ databases">
        <title>Genome public.</title>
        <authorList>
            <person name="Liu C."/>
            <person name="Sun Q."/>
        </authorList>
    </citation>
    <scope>NUCLEOTIDE SEQUENCE</scope>
    <source>
        <strain evidence="3">M6</strain>
    </source>
</reference>
<evidence type="ECO:0000313" key="3">
    <source>
        <dbReference type="EMBL" id="MBK6089104.1"/>
    </source>
</evidence>
<dbReference type="InterPro" id="IPR007110">
    <property type="entry name" value="Ig-like_dom"/>
</dbReference>
<accession>A0A934WSH5</accession>
<dbReference type="RefSeq" id="WP_201427898.1">
    <property type="nucleotide sequence ID" value="NZ_JAEQMG010000114.1"/>
</dbReference>
<dbReference type="InterPro" id="IPR013783">
    <property type="entry name" value="Ig-like_fold"/>
</dbReference>
<evidence type="ECO:0000256" key="1">
    <source>
        <dbReference type="SAM" id="Phobius"/>
    </source>
</evidence>
<feature type="domain" description="Ig-like" evidence="2">
    <location>
        <begin position="1789"/>
        <end position="1895"/>
    </location>
</feature>
<name>A0A934WSH5_9FIRM</name>
<proteinExistence type="predicted"/>
<dbReference type="EMBL" id="JAEQMG010000114">
    <property type="protein sequence ID" value="MBK6089104.1"/>
    <property type="molecule type" value="Genomic_DNA"/>
</dbReference>
<comment type="caution">
    <text evidence="3">The sequence shown here is derived from an EMBL/GenBank/DDBJ whole genome shotgun (WGS) entry which is preliminary data.</text>
</comment>
<keyword evidence="4" id="KW-1185">Reference proteome</keyword>
<dbReference type="Proteomes" id="UP000633365">
    <property type="component" value="Unassembled WGS sequence"/>
</dbReference>
<dbReference type="Gene3D" id="2.60.40.1140">
    <property type="entry name" value="Collagen-binding surface protein Cna, B-type domain"/>
    <property type="match status" value="1"/>
</dbReference>
<dbReference type="InterPro" id="IPR055382">
    <property type="entry name" value="DUF7601"/>
</dbReference>